<evidence type="ECO:0000313" key="2">
    <source>
        <dbReference type="Proteomes" id="UP000887565"/>
    </source>
</evidence>
<accession>A0A915K4C8</accession>
<feature type="region of interest" description="Disordered" evidence="1">
    <location>
        <begin position="112"/>
        <end position="131"/>
    </location>
</feature>
<name>A0A915K4C8_ROMCU</name>
<evidence type="ECO:0000313" key="3">
    <source>
        <dbReference type="WBParaSite" id="nRc.2.0.1.t33561-RA"/>
    </source>
</evidence>
<protein>
    <submittedName>
        <fullName evidence="3">Uncharacterized protein</fullName>
    </submittedName>
</protein>
<feature type="compositionally biased region" description="Basic and acidic residues" evidence="1">
    <location>
        <begin position="1"/>
        <end position="10"/>
    </location>
</feature>
<reference evidence="3" key="1">
    <citation type="submission" date="2022-11" db="UniProtKB">
        <authorList>
            <consortium name="WormBaseParasite"/>
        </authorList>
    </citation>
    <scope>IDENTIFICATION</scope>
</reference>
<proteinExistence type="predicted"/>
<dbReference type="AlphaFoldDB" id="A0A915K4C8"/>
<feature type="compositionally biased region" description="Basic residues" evidence="1">
    <location>
        <begin position="11"/>
        <end position="25"/>
    </location>
</feature>
<sequence>MEDGKKEEKRNNKKRKRKKKNKNWKKYSMTSPTLDHHFDKQSSNVRLPKTGKCATVSPFLARVNAVPVSMPLSLLSPIHKDNIWAPGAKPLRSTSSGKQAAAMLATWRKNDYGPKQWSQSEPVDEHTFVQS</sequence>
<keyword evidence="2" id="KW-1185">Reference proteome</keyword>
<dbReference type="Proteomes" id="UP000887565">
    <property type="component" value="Unplaced"/>
</dbReference>
<organism evidence="2 3">
    <name type="scientific">Romanomermis culicivorax</name>
    <name type="common">Nematode worm</name>
    <dbReference type="NCBI Taxonomy" id="13658"/>
    <lineage>
        <taxon>Eukaryota</taxon>
        <taxon>Metazoa</taxon>
        <taxon>Ecdysozoa</taxon>
        <taxon>Nematoda</taxon>
        <taxon>Enoplea</taxon>
        <taxon>Dorylaimia</taxon>
        <taxon>Mermithida</taxon>
        <taxon>Mermithoidea</taxon>
        <taxon>Mermithidae</taxon>
        <taxon>Romanomermis</taxon>
    </lineage>
</organism>
<feature type="region of interest" description="Disordered" evidence="1">
    <location>
        <begin position="1"/>
        <end position="43"/>
    </location>
</feature>
<dbReference type="WBParaSite" id="nRc.2.0.1.t33561-RA">
    <property type="protein sequence ID" value="nRc.2.0.1.t33561-RA"/>
    <property type="gene ID" value="nRc.2.0.1.g33561"/>
</dbReference>
<evidence type="ECO:0000256" key="1">
    <source>
        <dbReference type="SAM" id="MobiDB-lite"/>
    </source>
</evidence>